<gene>
    <name evidence="2" type="ORF">SAMN05444858_1561</name>
</gene>
<dbReference type="Proteomes" id="UP000186004">
    <property type="component" value="Unassembled WGS sequence"/>
</dbReference>
<accession>A0A1N7FVR8</accession>
<evidence type="ECO:0000313" key="2">
    <source>
        <dbReference type="EMBL" id="SIS04448.1"/>
    </source>
</evidence>
<dbReference type="InterPro" id="IPR016024">
    <property type="entry name" value="ARM-type_fold"/>
</dbReference>
<keyword evidence="3" id="KW-1185">Reference proteome</keyword>
<feature type="region of interest" description="Disordered" evidence="1">
    <location>
        <begin position="1"/>
        <end position="25"/>
    </location>
</feature>
<dbReference type="AlphaFoldDB" id="A0A1N7FVR8"/>
<dbReference type="Gene3D" id="1.25.10.10">
    <property type="entry name" value="Leucine-rich Repeat Variant"/>
    <property type="match status" value="1"/>
</dbReference>
<organism evidence="2 3">
    <name type="scientific">Micromonospora avicenniae</name>
    <dbReference type="NCBI Taxonomy" id="1198245"/>
    <lineage>
        <taxon>Bacteria</taxon>
        <taxon>Bacillati</taxon>
        <taxon>Actinomycetota</taxon>
        <taxon>Actinomycetes</taxon>
        <taxon>Micromonosporales</taxon>
        <taxon>Micromonosporaceae</taxon>
        <taxon>Micromonospora</taxon>
    </lineage>
</organism>
<sequence>MAAPAHGTAPKITADTASAPDSAQPASLNGVTIRFQQAMQLMRRHDPQAKEDGFHLLLPHAADHIDELIAEFAQERHDHGLRCWLLELIGEARSSQALPVLTEQLHSGDESLRSWAAKGLEQLDTKQARQELWKARANGLID</sequence>
<dbReference type="STRING" id="1198245.SAMN05444858_1561"/>
<name>A0A1N7FVR8_9ACTN</name>
<dbReference type="Pfam" id="PF13646">
    <property type="entry name" value="HEAT_2"/>
    <property type="match status" value="1"/>
</dbReference>
<evidence type="ECO:0000256" key="1">
    <source>
        <dbReference type="SAM" id="MobiDB-lite"/>
    </source>
</evidence>
<dbReference type="EMBL" id="FTNF01000056">
    <property type="protein sequence ID" value="SIS04448.1"/>
    <property type="molecule type" value="Genomic_DNA"/>
</dbReference>
<evidence type="ECO:0000313" key="3">
    <source>
        <dbReference type="Proteomes" id="UP000186004"/>
    </source>
</evidence>
<dbReference type="RefSeq" id="WP_245828650.1">
    <property type="nucleotide sequence ID" value="NZ_FTNF01000056.1"/>
</dbReference>
<proteinExistence type="predicted"/>
<protein>
    <submittedName>
        <fullName evidence="2">HEAT repeat-containing protein</fullName>
    </submittedName>
</protein>
<dbReference type="InterPro" id="IPR011989">
    <property type="entry name" value="ARM-like"/>
</dbReference>
<reference evidence="2 3" key="1">
    <citation type="submission" date="2017-01" db="EMBL/GenBank/DDBJ databases">
        <authorList>
            <person name="Mah S.A."/>
            <person name="Swanson W.J."/>
            <person name="Moy G.W."/>
            <person name="Vacquier V.D."/>
        </authorList>
    </citation>
    <scope>NUCLEOTIDE SEQUENCE [LARGE SCALE GENOMIC DNA]</scope>
    <source>
        <strain evidence="2 3">DSM 45758</strain>
    </source>
</reference>
<feature type="compositionally biased region" description="Polar residues" evidence="1">
    <location>
        <begin position="15"/>
        <end position="25"/>
    </location>
</feature>
<dbReference type="SUPFAM" id="SSF48371">
    <property type="entry name" value="ARM repeat"/>
    <property type="match status" value="1"/>
</dbReference>